<feature type="coiled-coil region" evidence="4">
    <location>
        <begin position="379"/>
        <end position="406"/>
    </location>
</feature>
<keyword evidence="6" id="KW-1133">Transmembrane helix</keyword>
<dbReference type="CDD" id="cd06225">
    <property type="entry name" value="HAMP"/>
    <property type="match status" value="1"/>
</dbReference>
<comment type="similarity">
    <text evidence="2">Belongs to the methyl-accepting chemotaxis (MCP) protein family.</text>
</comment>
<dbReference type="Pfam" id="PF00672">
    <property type="entry name" value="HAMP"/>
    <property type="match status" value="1"/>
</dbReference>
<evidence type="ECO:0000313" key="10">
    <source>
        <dbReference type="Proteomes" id="UP000007058"/>
    </source>
</evidence>
<evidence type="ECO:0000256" key="2">
    <source>
        <dbReference type="ARBA" id="ARBA00029447"/>
    </source>
</evidence>
<organism evidence="9 10">
    <name type="scientific">Paramagnetospirillum magneticum (strain ATCC 700264 / AMB-1)</name>
    <name type="common">Magnetospirillum magneticum</name>
    <dbReference type="NCBI Taxonomy" id="342108"/>
    <lineage>
        <taxon>Bacteria</taxon>
        <taxon>Pseudomonadati</taxon>
        <taxon>Pseudomonadota</taxon>
        <taxon>Alphaproteobacteria</taxon>
        <taxon>Rhodospirillales</taxon>
        <taxon>Magnetospirillaceae</taxon>
        <taxon>Paramagnetospirillum</taxon>
    </lineage>
</organism>
<evidence type="ECO:0000259" key="7">
    <source>
        <dbReference type="PROSITE" id="PS50111"/>
    </source>
</evidence>
<protein>
    <submittedName>
        <fullName evidence="9">Methyl-accepting chemotaxis protein</fullName>
    </submittedName>
</protein>
<evidence type="ECO:0000256" key="3">
    <source>
        <dbReference type="PROSITE-ProRule" id="PRU00284"/>
    </source>
</evidence>
<dbReference type="Pfam" id="PF00015">
    <property type="entry name" value="MCPsignal"/>
    <property type="match status" value="1"/>
</dbReference>
<evidence type="ECO:0000259" key="8">
    <source>
        <dbReference type="PROSITE" id="PS50885"/>
    </source>
</evidence>
<dbReference type="Gene3D" id="1.10.287.950">
    <property type="entry name" value="Methyl-accepting chemotaxis protein"/>
    <property type="match status" value="1"/>
</dbReference>
<dbReference type="PRINTS" id="PR00260">
    <property type="entry name" value="CHEMTRNSDUCR"/>
</dbReference>
<proteinExistence type="inferred from homology"/>
<dbReference type="InterPro" id="IPR004090">
    <property type="entry name" value="Chemotax_Me-accpt_rcpt"/>
</dbReference>
<dbReference type="SUPFAM" id="SSF58104">
    <property type="entry name" value="Methyl-accepting chemotaxis protein (MCP) signaling domain"/>
    <property type="match status" value="1"/>
</dbReference>
<dbReference type="STRING" id="342108.amb2104"/>
<dbReference type="Gene3D" id="6.10.340.10">
    <property type="match status" value="1"/>
</dbReference>
<dbReference type="Proteomes" id="UP000007058">
    <property type="component" value="Chromosome"/>
</dbReference>
<name>Q2W5G7_PARM1</name>
<dbReference type="HOGENOM" id="CLU_000445_107_27_5"/>
<evidence type="ECO:0000256" key="1">
    <source>
        <dbReference type="ARBA" id="ARBA00023224"/>
    </source>
</evidence>
<dbReference type="GO" id="GO:0007165">
    <property type="term" value="P:signal transduction"/>
    <property type="evidence" value="ECO:0007669"/>
    <property type="project" value="UniProtKB-KW"/>
</dbReference>
<dbReference type="GO" id="GO:0006935">
    <property type="term" value="P:chemotaxis"/>
    <property type="evidence" value="ECO:0007669"/>
    <property type="project" value="InterPro"/>
</dbReference>
<evidence type="ECO:0000313" key="9">
    <source>
        <dbReference type="EMBL" id="BAE50908.1"/>
    </source>
</evidence>
<dbReference type="KEGG" id="mag:amb2104"/>
<feature type="domain" description="HAMP" evidence="8">
    <location>
        <begin position="332"/>
        <end position="385"/>
    </location>
</feature>
<dbReference type="Pfam" id="PF08376">
    <property type="entry name" value="NIT"/>
    <property type="match status" value="1"/>
</dbReference>
<keyword evidence="1 3" id="KW-0807">Transducer</keyword>
<keyword evidence="4" id="KW-0175">Coiled coil</keyword>
<feature type="domain" description="Methyl-accepting transducer" evidence="7">
    <location>
        <begin position="433"/>
        <end position="652"/>
    </location>
</feature>
<sequence>MMIAALTSNLKIGRRVWLAILLPAMAAVVSATMIDLDKFREMDKAERTGRLAGLTIEIGATVHELQKERGLSSAFLASKGARMAGERGKQMETTNPRLATLSGAMGGLGDGIGEELAWSIDKANRDLGGLQALRGSVDRQDLTAPQAVGRYSVLIESLLGVAEKLTATETGQETGNLIAAYLELMRAKENAGIERATGAAALTAGLDEGFRQRIAALAAVQDTHIRAYAVRALPAQRRALQTVLESSAATEVAGYRKLILDGAPGDLTPERWFTAATRRIDLMKGVEDALAADLSAGIAAIRAEAARAAAAITAALVLALAAGAAVVIVLTRSITRPVGDLTTAMLRLAERDLSVQVTGGDRGDEIGDMARAVAVFKENAAAVARLEEEQERARALAEAERRAALQAMASTIETETGQVVAKVEGGSRQAVSAAESMAASAIRVEDNSQRVAAAAEQSLANAQTVAGAAEELTASIREIASQVASSSSLVAEAVVAADDANTTVATLLDAVSRIDTVVAMIAAIAGQTRLLALNATIESARAGEAGKGFAVVASEVKRLADQTGGQTGEIAGRIEELKAMAAHVGEAISATVGVIRKVETIASSVAAAVEEQDAATGEIARNVHQSAEAAREVTERIIVVADEARRSGAEATSVTALLGEMAAQVGELGLVLNRVVRTAAPEVDRRQVPRPEPQPRSTASVVQPRPAAESLDMALTPEMQPA</sequence>
<accession>Q2W5G7</accession>
<dbReference type="SMART" id="SM00304">
    <property type="entry name" value="HAMP"/>
    <property type="match status" value="1"/>
</dbReference>
<dbReference type="PANTHER" id="PTHR32089">
    <property type="entry name" value="METHYL-ACCEPTING CHEMOTAXIS PROTEIN MCPB"/>
    <property type="match status" value="1"/>
</dbReference>
<evidence type="ECO:0000256" key="6">
    <source>
        <dbReference type="SAM" id="Phobius"/>
    </source>
</evidence>
<dbReference type="GO" id="GO:0004888">
    <property type="term" value="F:transmembrane signaling receptor activity"/>
    <property type="evidence" value="ECO:0007669"/>
    <property type="project" value="InterPro"/>
</dbReference>
<keyword evidence="6" id="KW-0812">Transmembrane</keyword>
<dbReference type="PROSITE" id="PS50885">
    <property type="entry name" value="HAMP"/>
    <property type="match status" value="1"/>
</dbReference>
<dbReference type="AlphaFoldDB" id="Q2W5G7"/>
<dbReference type="PANTHER" id="PTHR32089:SF112">
    <property type="entry name" value="LYSOZYME-LIKE PROTEIN-RELATED"/>
    <property type="match status" value="1"/>
</dbReference>
<dbReference type="InterPro" id="IPR003660">
    <property type="entry name" value="HAMP_dom"/>
</dbReference>
<dbReference type="GO" id="GO:0016020">
    <property type="term" value="C:membrane"/>
    <property type="evidence" value="ECO:0007669"/>
    <property type="project" value="InterPro"/>
</dbReference>
<evidence type="ECO:0000256" key="5">
    <source>
        <dbReference type="SAM" id="MobiDB-lite"/>
    </source>
</evidence>
<keyword evidence="6" id="KW-0472">Membrane</keyword>
<dbReference type="InterPro" id="IPR013587">
    <property type="entry name" value="Nitrate/nitrite_sensing"/>
</dbReference>
<feature type="transmembrane region" description="Helical" evidence="6">
    <location>
        <begin position="308"/>
        <end position="330"/>
    </location>
</feature>
<dbReference type="SMART" id="SM00283">
    <property type="entry name" value="MA"/>
    <property type="match status" value="1"/>
</dbReference>
<dbReference type="InterPro" id="IPR004089">
    <property type="entry name" value="MCPsignal_dom"/>
</dbReference>
<feature type="region of interest" description="Disordered" evidence="5">
    <location>
        <begin position="683"/>
        <end position="722"/>
    </location>
</feature>
<keyword evidence="10" id="KW-1185">Reference proteome</keyword>
<dbReference type="EMBL" id="AP007255">
    <property type="protein sequence ID" value="BAE50908.1"/>
    <property type="molecule type" value="Genomic_DNA"/>
</dbReference>
<evidence type="ECO:0000256" key="4">
    <source>
        <dbReference type="SAM" id="Coils"/>
    </source>
</evidence>
<gene>
    <name evidence="9" type="ordered locus">amb2104</name>
</gene>
<reference evidence="9 10" key="1">
    <citation type="journal article" date="2005" name="DNA Res.">
        <title>Complete genome sequence of the facultative anaerobic magnetotactic bacterium Magnetospirillum sp. strain AMB-1.</title>
        <authorList>
            <person name="Matsunaga T."/>
            <person name="Okamura Y."/>
            <person name="Fukuda Y."/>
            <person name="Wahyudi A.T."/>
            <person name="Murase Y."/>
            <person name="Takeyama H."/>
        </authorList>
    </citation>
    <scope>NUCLEOTIDE SEQUENCE [LARGE SCALE GENOMIC DNA]</scope>
    <source>
        <strain evidence="10">ATCC 700264 / AMB-1</strain>
    </source>
</reference>
<dbReference type="PROSITE" id="PS50111">
    <property type="entry name" value="CHEMOTAXIS_TRANSDUC_2"/>
    <property type="match status" value="1"/>
</dbReference>